<keyword evidence="10 13" id="KW-1133">Transmembrane helix</keyword>
<feature type="transmembrane region" description="Helical" evidence="13">
    <location>
        <begin position="90"/>
        <end position="116"/>
    </location>
</feature>
<accession>A0A1C6I2Z6</accession>
<sequence length="870" mass="94352">MRTGKLKSSVKTGLVFFIYTLLVSAAFLGSVFLFQRQLQQADPFAEAGDRSYYALEQVTQDQIQQDGFGLISPNQITEPERLSKAYYAQLLWSLVPLTIFFCLFLLVTSVLFWSILKRVQEKSTREIAGHLHTIIDGDVPWNTEVDLAPAYASLSRQMETHFEDYRRLSAYLSHEQKNAIARMRTRMELEENSTYLTELDDLTAGLDDILTLSDSSGVPTGPVDVTAVCASVCDDYQKVTGMISFDFDDRDETTIEGKERWVARAVSNLVDNAVKYGGGKPVKVGVKSLHGSVVVTVEDQGPGISEEDQKNVFDYCYRVNPLNRDGYGIGLSLVAHVCDLCGASVTVDSVLGSGSTFYLSFPQKKAPPIGRMEALEKHTACYTAPCKSDNRPYRKGTEGQNHMYIFTNALKNIWRNKGRNVLLFCVILLMILSTVVSVVINTATGNAINAYKAKFGSEVTLIRSNHKIEEQNIPLGSLQVPSLEDYQKYGASALLKSKMYAATAFVLMEGLDTLDQGKSEGAGIVGESGSTPGQTGGNFFTRPVATLIGSSDPQGSAEFENGLRKIREGKFSDSKNTCVVSQKFAELNGLTVGSSVTFSNYSYTGEEVVSQTLTISGIFEDNVPAGSSGVVTSSTNRGNEILTSLSTFTSLPLYENAKSNGMLDIQVSFILKNPDLADAFQNELYEKGLPTYYTVSADTAKYNKAVGPVEGLSRIATTFMAVVLVLGSLILILLSTLAIRERKYEVGVLRAMGMKKAKIALGMVTEMVIITAACLVIGLGAGAAASQPITDSLLQNQVQVSQSDPTSHSDEVSSGIQSGQSTVTELDTRLSGAAIGQIAMISLLLALVSSAAGVIFITRYEPVKILSERN</sequence>
<dbReference type="InterPro" id="IPR050980">
    <property type="entry name" value="2C_sensor_his_kinase"/>
</dbReference>
<feature type="domain" description="Histidine kinase" evidence="14">
    <location>
        <begin position="171"/>
        <end position="365"/>
    </location>
</feature>
<dbReference type="PRINTS" id="PR00344">
    <property type="entry name" value="BCTRLSENSOR"/>
</dbReference>
<dbReference type="AlphaFoldDB" id="A0A1C6I2Z6"/>
<keyword evidence="7" id="KW-0547">Nucleotide-binding</keyword>
<evidence type="ECO:0000256" key="2">
    <source>
        <dbReference type="ARBA" id="ARBA00004651"/>
    </source>
</evidence>
<dbReference type="InterPro" id="IPR003594">
    <property type="entry name" value="HATPase_dom"/>
</dbReference>
<dbReference type="InterPro" id="IPR036890">
    <property type="entry name" value="HATPase_C_sf"/>
</dbReference>
<evidence type="ECO:0000256" key="3">
    <source>
        <dbReference type="ARBA" id="ARBA00012438"/>
    </source>
</evidence>
<keyword evidence="9" id="KW-0067">ATP-binding</keyword>
<dbReference type="Pfam" id="PF02518">
    <property type="entry name" value="HATPase_c"/>
    <property type="match status" value="1"/>
</dbReference>
<evidence type="ECO:0000256" key="12">
    <source>
        <dbReference type="ARBA" id="ARBA00023136"/>
    </source>
</evidence>
<organism evidence="15">
    <name type="scientific">uncultured Anaerotruncus sp</name>
    <dbReference type="NCBI Taxonomy" id="905011"/>
    <lineage>
        <taxon>Bacteria</taxon>
        <taxon>Bacillati</taxon>
        <taxon>Bacillota</taxon>
        <taxon>Clostridia</taxon>
        <taxon>Eubacteriales</taxon>
        <taxon>Oscillospiraceae</taxon>
        <taxon>Anaerotruncus</taxon>
        <taxon>environmental samples</taxon>
    </lineage>
</organism>
<keyword evidence="12 13" id="KW-0472">Membrane</keyword>
<keyword evidence="11" id="KW-0902">Two-component regulatory system</keyword>
<feature type="transmembrane region" description="Helical" evidence="13">
    <location>
        <begin position="421"/>
        <end position="440"/>
    </location>
</feature>
<dbReference type="GO" id="GO:0000160">
    <property type="term" value="P:phosphorelay signal transduction system"/>
    <property type="evidence" value="ECO:0007669"/>
    <property type="project" value="UniProtKB-KW"/>
</dbReference>
<evidence type="ECO:0000259" key="14">
    <source>
        <dbReference type="PROSITE" id="PS50109"/>
    </source>
</evidence>
<evidence type="ECO:0000256" key="8">
    <source>
        <dbReference type="ARBA" id="ARBA00022777"/>
    </source>
</evidence>
<dbReference type="GO" id="GO:0005524">
    <property type="term" value="F:ATP binding"/>
    <property type="evidence" value="ECO:0007669"/>
    <property type="project" value="UniProtKB-KW"/>
</dbReference>
<evidence type="ECO:0000256" key="13">
    <source>
        <dbReference type="SAM" id="Phobius"/>
    </source>
</evidence>
<comment type="subcellular location">
    <subcellularLocation>
        <location evidence="2">Cell membrane</location>
        <topology evidence="2">Multi-pass membrane protein</topology>
    </subcellularLocation>
</comment>
<dbReference type="SMART" id="SM00387">
    <property type="entry name" value="HATPase_c"/>
    <property type="match status" value="1"/>
</dbReference>
<dbReference type="SUPFAM" id="SSF55874">
    <property type="entry name" value="ATPase domain of HSP90 chaperone/DNA topoisomerase II/histidine kinase"/>
    <property type="match status" value="1"/>
</dbReference>
<keyword evidence="4" id="KW-1003">Cell membrane</keyword>
<keyword evidence="6 13" id="KW-0812">Transmembrane</keyword>
<feature type="transmembrane region" description="Helical" evidence="13">
    <location>
        <begin position="759"/>
        <end position="785"/>
    </location>
</feature>
<dbReference type="GO" id="GO:0005886">
    <property type="term" value="C:plasma membrane"/>
    <property type="evidence" value="ECO:0007669"/>
    <property type="project" value="UniProtKB-SubCell"/>
</dbReference>
<evidence type="ECO:0000256" key="11">
    <source>
        <dbReference type="ARBA" id="ARBA00023012"/>
    </source>
</evidence>
<dbReference type="EMBL" id="FMHG01000001">
    <property type="protein sequence ID" value="SCJ64394.1"/>
    <property type="molecule type" value="Genomic_DNA"/>
</dbReference>
<protein>
    <recommendedName>
        <fullName evidence="3">histidine kinase</fullName>
        <ecNumber evidence="3">2.7.13.3</ecNumber>
    </recommendedName>
</protein>
<dbReference type="InterPro" id="IPR003838">
    <property type="entry name" value="ABC3_permease_C"/>
</dbReference>
<dbReference type="InterPro" id="IPR005467">
    <property type="entry name" value="His_kinase_dom"/>
</dbReference>
<reference evidence="15" key="1">
    <citation type="submission" date="2015-09" db="EMBL/GenBank/DDBJ databases">
        <authorList>
            <consortium name="Pathogen Informatics"/>
        </authorList>
    </citation>
    <scope>NUCLEOTIDE SEQUENCE</scope>
    <source>
        <strain evidence="15">2789STDY5834896</strain>
    </source>
</reference>
<dbReference type="Gene3D" id="3.30.565.10">
    <property type="entry name" value="Histidine kinase-like ATPase, C-terminal domain"/>
    <property type="match status" value="1"/>
</dbReference>
<keyword evidence="8 15" id="KW-0418">Kinase</keyword>
<evidence type="ECO:0000256" key="1">
    <source>
        <dbReference type="ARBA" id="ARBA00000085"/>
    </source>
</evidence>
<feature type="transmembrane region" description="Helical" evidence="13">
    <location>
        <begin position="719"/>
        <end position="739"/>
    </location>
</feature>
<dbReference type="PANTHER" id="PTHR44936:SF10">
    <property type="entry name" value="SENSOR PROTEIN RSTB"/>
    <property type="match status" value="1"/>
</dbReference>
<evidence type="ECO:0000256" key="5">
    <source>
        <dbReference type="ARBA" id="ARBA00022679"/>
    </source>
</evidence>
<evidence type="ECO:0000256" key="6">
    <source>
        <dbReference type="ARBA" id="ARBA00022692"/>
    </source>
</evidence>
<dbReference type="EC" id="2.7.13.3" evidence="3"/>
<gene>
    <name evidence="15" type="primary">senX3</name>
    <name evidence="15" type="ORF">SAMEA3545359_01218</name>
</gene>
<dbReference type="GO" id="GO:0004673">
    <property type="term" value="F:protein histidine kinase activity"/>
    <property type="evidence" value="ECO:0007669"/>
    <property type="project" value="UniProtKB-EC"/>
</dbReference>
<evidence type="ECO:0000256" key="4">
    <source>
        <dbReference type="ARBA" id="ARBA00022475"/>
    </source>
</evidence>
<name>A0A1C6I2Z6_9FIRM</name>
<dbReference type="PROSITE" id="PS50109">
    <property type="entry name" value="HIS_KIN"/>
    <property type="match status" value="1"/>
</dbReference>
<evidence type="ECO:0000256" key="10">
    <source>
        <dbReference type="ARBA" id="ARBA00022989"/>
    </source>
</evidence>
<evidence type="ECO:0000313" key="15">
    <source>
        <dbReference type="EMBL" id="SCJ64394.1"/>
    </source>
</evidence>
<feature type="transmembrane region" description="Helical" evidence="13">
    <location>
        <begin position="834"/>
        <end position="857"/>
    </location>
</feature>
<dbReference type="PANTHER" id="PTHR44936">
    <property type="entry name" value="SENSOR PROTEIN CREC"/>
    <property type="match status" value="1"/>
</dbReference>
<dbReference type="InterPro" id="IPR004358">
    <property type="entry name" value="Sig_transdc_His_kin-like_C"/>
</dbReference>
<dbReference type="Pfam" id="PF02687">
    <property type="entry name" value="FtsX"/>
    <property type="match status" value="1"/>
</dbReference>
<evidence type="ECO:0000256" key="7">
    <source>
        <dbReference type="ARBA" id="ARBA00022741"/>
    </source>
</evidence>
<proteinExistence type="predicted"/>
<evidence type="ECO:0000256" key="9">
    <source>
        <dbReference type="ARBA" id="ARBA00022840"/>
    </source>
</evidence>
<feature type="transmembrane region" description="Helical" evidence="13">
    <location>
        <begin position="12"/>
        <end position="34"/>
    </location>
</feature>
<comment type="catalytic activity">
    <reaction evidence="1">
        <text>ATP + protein L-histidine = ADP + protein N-phospho-L-histidine.</text>
        <dbReference type="EC" id="2.7.13.3"/>
    </reaction>
</comment>
<keyword evidence="5 15" id="KW-0808">Transferase</keyword>